<sequence>MNLTLDLPIQLTDLTGCARCGETTQVERLFRCADRTWICQDCVAVAVEAHRLATVTGRKV</sequence>
<gene>
    <name evidence="1" type="ORF">ACFHYQ_09095</name>
</gene>
<dbReference type="RefSeq" id="WP_394300661.1">
    <property type="nucleotide sequence ID" value="NZ_JBHMQT010000013.1"/>
</dbReference>
<organism evidence="1 2">
    <name type="scientific">Sphaerimonospora cavernae</name>
    <dbReference type="NCBI Taxonomy" id="1740611"/>
    <lineage>
        <taxon>Bacteria</taxon>
        <taxon>Bacillati</taxon>
        <taxon>Actinomycetota</taxon>
        <taxon>Actinomycetes</taxon>
        <taxon>Streptosporangiales</taxon>
        <taxon>Streptosporangiaceae</taxon>
        <taxon>Sphaerimonospora</taxon>
    </lineage>
</organism>
<dbReference type="EMBL" id="JBHMQT010000013">
    <property type="protein sequence ID" value="MFC0862450.1"/>
    <property type="molecule type" value="Genomic_DNA"/>
</dbReference>
<accession>A0ABV6U3L5</accession>
<name>A0ABV6U3L5_9ACTN</name>
<evidence type="ECO:0000313" key="1">
    <source>
        <dbReference type="EMBL" id="MFC0862450.1"/>
    </source>
</evidence>
<reference evidence="1 2" key="1">
    <citation type="submission" date="2024-09" db="EMBL/GenBank/DDBJ databases">
        <authorList>
            <person name="Sun Q."/>
            <person name="Mori K."/>
        </authorList>
    </citation>
    <scope>NUCLEOTIDE SEQUENCE [LARGE SCALE GENOMIC DNA]</scope>
    <source>
        <strain evidence="1 2">TBRC 1851</strain>
    </source>
</reference>
<proteinExistence type="predicted"/>
<dbReference type="Proteomes" id="UP001589870">
    <property type="component" value="Unassembled WGS sequence"/>
</dbReference>
<evidence type="ECO:0000313" key="2">
    <source>
        <dbReference type="Proteomes" id="UP001589870"/>
    </source>
</evidence>
<comment type="caution">
    <text evidence="1">The sequence shown here is derived from an EMBL/GenBank/DDBJ whole genome shotgun (WGS) entry which is preliminary data.</text>
</comment>
<evidence type="ECO:0008006" key="3">
    <source>
        <dbReference type="Google" id="ProtNLM"/>
    </source>
</evidence>
<keyword evidence="2" id="KW-1185">Reference proteome</keyword>
<protein>
    <recommendedName>
        <fullName evidence="3">ClpX-type ZB domain-containing protein</fullName>
    </recommendedName>
</protein>